<dbReference type="InterPro" id="IPR011894">
    <property type="entry name" value="PorC_KorC"/>
</dbReference>
<evidence type="ECO:0000256" key="4">
    <source>
        <dbReference type="ARBA" id="ARBA00023014"/>
    </source>
</evidence>
<dbReference type="InterPro" id="IPR051626">
    <property type="entry name" value="Oxidoreductase_gamma_subunit"/>
</dbReference>
<evidence type="ECO:0000259" key="5">
    <source>
        <dbReference type="PROSITE" id="PS51379"/>
    </source>
</evidence>
<feature type="domain" description="4Fe-4S ferredoxin-type" evidence="5">
    <location>
        <begin position="239"/>
        <end position="269"/>
    </location>
</feature>
<dbReference type="PANTHER" id="PTHR43366:SF1">
    <property type="entry name" value="PYRUVATE SYNTHASE SUBUNIT PORC"/>
    <property type="match status" value="1"/>
</dbReference>
<dbReference type="Pfam" id="PF00037">
    <property type="entry name" value="Fer4"/>
    <property type="match status" value="1"/>
</dbReference>
<dbReference type="InterPro" id="IPR017896">
    <property type="entry name" value="4Fe4S_Fe-S-bd"/>
</dbReference>
<evidence type="ECO:0000256" key="3">
    <source>
        <dbReference type="ARBA" id="ARBA00023004"/>
    </source>
</evidence>
<evidence type="ECO:0000256" key="1">
    <source>
        <dbReference type="ARBA" id="ARBA00022723"/>
    </source>
</evidence>
<dbReference type="PROSITE" id="PS00198">
    <property type="entry name" value="4FE4S_FER_1"/>
    <property type="match status" value="1"/>
</dbReference>
<keyword evidence="7" id="KW-1185">Reference proteome</keyword>
<keyword evidence="6" id="KW-0670">Pyruvate</keyword>
<reference evidence="6 7" key="1">
    <citation type="submission" date="2016-12" db="EMBL/GenBank/DDBJ databases">
        <authorList>
            <person name="Song W.-J."/>
            <person name="Kurnit D.M."/>
        </authorList>
    </citation>
    <scope>NUCLEOTIDE SEQUENCE [LARGE SCALE GENOMIC DNA]</scope>
    <source>
        <strain evidence="6 7">DSM 18488</strain>
    </source>
</reference>
<feature type="domain" description="4Fe-4S ferredoxin-type" evidence="5">
    <location>
        <begin position="270"/>
        <end position="300"/>
    </location>
</feature>
<proteinExistence type="predicted"/>
<dbReference type="RefSeq" id="WP_073616113.1">
    <property type="nucleotide sequence ID" value="NZ_FRFE01000037.1"/>
</dbReference>
<gene>
    <name evidence="6" type="ORF">SAMN02745220_04616</name>
</gene>
<dbReference type="PROSITE" id="PS51379">
    <property type="entry name" value="4FE4S_FER_2"/>
    <property type="match status" value="2"/>
</dbReference>
<dbReference type="InterPro" id="IPR011898">
    <property type="entry name" value="PorD_KorD"/>
</dbReference>
<dbReference type="STRING" id="1121416.SAMN02745220_04616"/>
<accession>A0A1M7YIT0</accession>
<dbReference type="Proteomes" id="UP000184603">
    <property type="component" value="Unassembled WGS sequence"/>
</dbReference>
<dbReference type="NCBIfam" id="TIGR02175">
    <property type="entry name" value="PorC_KorC"/>
    <property type="match status" value="1"/>
</dbReference>
<keyword evidence="4" id="KW-0411">Iron-sulfur</keyword>
<dbReference type="Gene3D" id="3.30.70.20">
    <property type="match status" value="1"/>
</dbReference>
<dbReference type="GO" id="GO:0051539">
    <property type="term" value="F:4 iron, 4 sulfur cluster binding"/>
    <property type="evidence" value="ECO:0007669"/>
    <property type="project" value="InterPro"/>
</dbReference>
<dbReference type="Gene3D" id="3.40.920.10">
    <property type="entry name" value="Pyruvate-ferredoxin oxidoreductase, PFOR, domain III"/>
    <property type="match status" value="1"/>
</dbReference>
<name>A0A1M7YIT0_9BACT</name>
<dbReference type="InterPro" id="IPR002869">
    <property type="entry name" value="Pyrv_flavodox_OxRed_cen"/>
</dbReference>
<dbReference type="InterPro" id="IPR019752">
    <property type="entry name" value="Pyrv/ketoisovalerate_OxRed_cat"/>
</dbReference>
<dbReference type="EMBL" id="FRFE01000037">
    <property type="protein sequence ID" value="SHO52547.1"/>
    <property type="molecule type" value="Genomic_DNA"/>
</dbReference>
<dbReference type="NCBIfam" id="TIGR02179">
    <property type="entry name" value="PorD_KorD"/>
    <property type="match status" value="1"/>
</dbReference>
<keyword evidence="3" id="KW-0408">Iron</keyword>
<dbReference type="PANTHER" id="PTHR43366">
    <property type="entry name" value="PYRUVATE SYNTHASE SUBUNIT PORC"/>
    <property type="match status" value="1"/>
</dbReference>
<protein>
    <submittedName>
        <fullName evidence="6">Pyruvate ferredoxin oxidoreductase gamma subunit</fullName>
    </submittedName>
</protein>
<keyword evidence="2" id="KW-0560">Oxidoreductase</keyword>
<dbReference type="GO" id="GO:0046872">
    <property type="term" value="F:metal ion binding"/>
    <property type="evidence" value="ECO:0007669"/>
    <property type="project" value="UniProtKB-KW"/>
</dbReference>
<dbReference type="Pfam" id="PF01558">
    <property type="entry name" value="POR"/>
    <property type="match status" value="1"/>
</dbReference>
<dbReference type="SUPFAM" id="SSF53323">
    <property type="entry name" value="Pyruvate-ferredoxin oxidoreductase, PFOR, domain III"/>
    <property type="match status" value="1"/>
</dbReference>
<dbReference type="InterPro" id="IPR017900">
    <property type="entry name" value="4Fe4S_Fe_S_CS"/>
</dbReference>
<dbReference type="GO" id="GO:0016625">
    <property type="term" value="F:oxidoreductase activity, acting on the aldehyde or oxo group of donors, iron-sulfur protein as acceptor"/>
    <property type="evidence" value="ECO:0007669"/>
    <property type="project" value="InterPro"/>
</dbReference>
<organism evidence="6 7">
    <name type="scientific">Desulfopila aestuarii DSM 18488</name>
    <dbReference type="NCBI Taxonomy" id="1121416"/>
    <lineage>
        <taxon>Bacteria</taxon>
        <taxon>Pseudomonadati</taxon>
        <taxon>Thermodesulfobacteriota</taxon>
        <taxon>Desulfobulbia</taxon>
        <taxon>Desulfobulbales</taxon>
        <taxon>Desulfocapsaceae</taxon>
        <taxon>Desulfopila</taxon>
    </lineage>
</organism>
<evidence type="ECO:0000313" key="7">
    <source>
        <dbReference type="Proteomes" id="UP000184603"/>
    </source>
</evidence>
<keyword evidence="1" id="KW-0479">Metal-binding</keyword>
<dbReference type="SUPFAM" id="SSF54862">
    <property type="entry name" value="4Fe-4S ferredoxins"/>
    <property type="match status" value="1"/>
</dbReference>
<evidence type="ECO:0000313" key="6">
    <source>
        <dbReference type="EMBL" id="SHO52547.1"/>
    </source>
</evidence>
<sequence length="312" mass="34264">MYRIRFHGRGGQGMKTASRILGRAFFLAGYEVQDAPRYGAERRGAPIFAYVRAAKSPINERGIIQHPDLVVVADDSLIGLPAAGVLSGLTDRTIFLFYSDTDEKSWQHRLNLKNTLFTIPVDTQAVDPLQRRYAGVSCVGGAARLTGVLDQATLKKAIEEEMADRSPHTVSTNIDHANATFSLLAQHDTIIEEGAAISAVGYEPPKWLELAPDPAAICAPAIYGGGTSSKVQTGLWRTMRPVIQYDKCRQCWWICSTFCPDSAISVTENRYTRIDYDHCKGCMVCVMQCPSHAILAIAEKDADKVTLQEVPS</sequence>
<evidence type="ECO:0000256" key="2">
    <source>
        <dbReference type="ARBA" id="ARBA00023002"/>
    </source>
</evidence>
<dbReference type="AlphaFoldDB" id="A0A1M7YIT0"/>